<keyword evidence="4" id="KW-0413">Isomerase</keyword>
<feature type="domain" description="GST C-terminal" evidence="3">
    <location>
        <begin position="88"/>
        <end position="214"/>
    </location>
</feature>
<sequence>MRFHGYFRSSSSYRCRIACNLKGVEYDFVSVHLTRDGGEQKGAGYKALNPQGLVPAFELDGGEVLTQSPAILEWLDETCPEPKLLPDDPVERAHVRAFCAVIACEIHPLQNLRVLQYLRGEYGQDQEGVEAWCQRWIGDGLAACEALLAKRPAQKFCFGDTPGMADVYLVPQVFSAARFKVDLGGMPNLRRIAEACNDLPAFAEAHPSQQPDAE</sequence>
<dbReference type="RefSeq" id="WP_074257431.1">
    <property type="nucleotide sequence ID" value="NZ_FSRL01000001.1"/>
</dbReference>
<evidence type="ECO:0000259" key="2">
    <source>
        <dbReference type="PROSITE" id="PS50404"/>
    </source>
</evidence>
<feature type="domain" description="GST N-terminal" evidence="2">
    <location>
        <begin position="1"/>
        <end position="83"/>
    </location>
</feature>
<dbReference type="PROSITE" id="PS50404">
    <property type="entry name" value="GST_NTER"/>
    <property type="match status" value="1"/>
</dbReference>
<dbReference type="SFLD" id="SFLDG00358">
    <property type="entry name" value="Main_(cytGST)"/>
    <property type="match status" value="1"/>
</dbReference>
<comment type="similarity">
    <text evidence="1">Belongs to the GST superfamily. Zeta family.</text>
</comment>
<dbReference type="InterPro" id="IPR010987">
    <property type="entry name" value="Glutathione-S-Trfase_C-like"/>
</dbReference>
<dbReference type="STRING" id="1217970.SAMN05444002_3539"/>
<protein>
    <submittedName>
        <fullName evidence="4">Maleylacetoacetate isomerase/maleylpyruvate isomerase</fullName>
    </submittedName>
</protein>
<dbReference type="PROSITE" id="PS50405">
    <property type="entry name" value="GST_CTER"/>
    <property type="match status" value="1"/>
</dbReference>
<evidence type="ECO:0000313" key="5">
    <source>
        <dbReference type="Proteomes" id="UP000184932"/>
    </source>
</evidence>
<dbReference type="Pfam" id="PF13409">
    <property type="entry name" value="GST_N_2"/>
    <property type="match status" value="1"/>
</dbReference>
<evidence type="ECO:0000313" key="4">
    <source>
        <dbReference type="EMBL" id="SIO21257.1"/>
    </source>
</evidence>
<dbReference type="GO" id="GO:0006749">
    <property type="term" value="P:glutathione metabolic process"/>
    <property type="evidence" value="ECO:0007669"/>
    <property type="project" value="TreeGrafter"/>
</dbReference>
<dbReference type="InterPro" id="IPR036282">
    <property type="entry name" value="Glutathione-S-Trfase_C_sf"/>
</dbReference>
<dbReference type="PANTHER" id="PTHR42673">
    <property type="entry name" value="MALEYLACETOACETATE ISOMERASE"/>
    <property type="match status" value="1"/>
</dbReference>
<organism evidence="4 5">
    <name type="scientific">Vannielia litorea</name>
    <dbReference type="NCBI Taxonomy" id="1217970"/>
    <lineage>
        <taxon>Bacteria</taxon>
        <taxon>Pseudomonadati</taxon>
        <taxon>Pseudomonadota</taxon>
        <taxon>Alphaproteobacteria</taxon>
        <taxon>Rhodobacterales</taxon>
        <taxon>Paracoccaceae</taxon>
        <taxon>Vannielia</taxon>
    </lineage>
</organism>
<dbReference type="InterPro" id="IPR034333">
    <property type="entry name" value="GST_Zeta_N"/>
</dbReference>
<dbReference type="EMBL" id="FSRL01000001">
    <property type="protein sequence ID" value="SIO21257.1"/>
    <property type="molecule type" value="Genomic_DNA"/>
</dbReference>
<keyword evidence="4" id="KW-0670">Pyruvate</keyword>
<dbReference type="CDD" id="cd03042">
    <property type="entry name" value="GST_N_Zeta"/>
    <property type="match status" value="1"/>
</dbReference>
<evidence type="ECO:0000259" key="3">
    <source>
        <dbReference type="PROSITE" id="PS50405"/>
    </source>
</evidence>
<dbReference type="CDD" id="cd03191">
    <property type="entry name" value="GST_C_Zeta"/>
    <property type="match status" value="1"/>
</dbReference>
<name>A0A1N6HNC7_9RHOB</name>
<dbReference type="InterPro" id="IPR005955">
    <property type="entry name" value="GST_Zeta"/>
</dbReference>
<dbReference type="InterPro" id="IPR004045">
    <property type="entry name" value="Glutathione_S-Trfase_N"/>
</dbReference>
<dbReference type="SFLD" id="SFLDS00019">
    <property type="entry name" value="Glutathione_Transferase_(cytos"/>
    <property type="match status" value="1"/>
</dbReference>
<proteinExistence type="inferred from homology"/>
<dbReference type="GO" id="GO:0004364">
    <property type="term" value="F:glutathione transferase activity"/>
    <property type="evidence" value="ECO:0007669"/>
    <property type="project" value="TreeGrafter"/>
</dbReference>
<dbReference type="NCBIfam" id="TIGR01262">
    <property type="entry name" value="maiA"/>
    <property type="match status" value="1"/>
</dbReference>
<dbReference type="InterPro" id="IPR040079">
    <property type="entry name" value="Glutathione_S-Trfase"/>
</dbReference>
<reference evidence="5" key="1">
    <citation type="submission" date="2016-11" db="EMBL/GenBank/DDBJ databases">
        <authorList>
            <person name="Varghese N."/>
            <person name="Submissions S."/>
        </authorList>
    </citation>
    <scope>NUCLEOTIDE SEQUENCE [LARGE SCALE GENOMIC DNA]</scope>
    <source>
        <strain evidence="5">DSM 29440</strain>
    </source>
</reference>
<evidence type="ECO:0000256" key="1">
    <source>
        <dbReference type="ARBA" id="ARBA00010007"/>
    </source>
</evidence>
<keyword evidence="5" id="KW-1185">Reference proteome</keyword>
<dbReference type="Proteomes" id="UP000184932">
    <property type="component" value="Unassembled WGS sequence"/>
</dbReference>
<accession>A0A1N6HNC7</accession>
<dbReference type="OrthoDB" id="509852at2"/>
<dbReference type="GO" id="GO:0006559">
    <property type="term" value="P:L-phenylalanine catabolic process"/>
    <property type="evidence" value="ECO:0007669"/>
    <property type="project" value="TreeGrafter"/>
</dbReference>
<dbReference type="Gene3D" id="1.20.1050.10">
    <property type="match status" value="1"/>
</dbReference>
<dbReference type="GO" id="GO:0005737">
    <property type="term" value="C:cytoplasm"/>
    <property type="evidence" value="ECO:0007669"/>
    <property type="project" value="InterPro"/>
</dbReference>
<dbReference type="PANTHER" id="PTHR42673:SF21">
    <property type="entry name" value="GLUTATHIONE S-TRANSFERASE YFCF"/>
    <property type="match status" value="1"/>
</dbReference>
<dbReference type="SUPFAM" id="SSF47616">
    <property type="entry name" value="GST C-terminal domain-like"/>
    <property type="match status" value="1"/>
</dbReference>
<gene>
    <name evidence="4" type="ORF">SAMN05444002_3539</name>
</gene>
<dbReference type="FunFam" id="1.20.1050.10:FF:000010">
    <property type="entry name" value="Maleylacetoacetate isomerase isoform 1"/>
    <property type="match status" value="1"/>
</dbReference>
<dbReference type="GO" id="GO:0016034">
    <property type="term" value="F:maleylacetoacetate isomerase activity"/>
    <property type="evidence" value="ECO:0007669"/>
    <property type="project" value="TreeGrafter"/>
</dbReference>
<dbReference type="InterPro" id="IPR036249">
    <property type="entry name" value="Thioredoxin-like_sf"/>
</dbReference>
<dbReference type="AlphaFoldDB" id="A0A1N6HNC7"/>
<dbReference type="InterPro" id="IPR034330">
    <property type="entry name" value="GST_Zeta_C"/>
</dbReference>
<dbReference type="Pfam" id="PF13410">
    <property type="entry name" value="GST_C_2"/>
    <property type="match status" value="1"/>
</dbReference>
<dbReference type="Gene3D" id="3.40.30.10">
    <property type="entry name" value="Glutaredoxin"/>
    <property type="match status" value="1"/>
</dbReference>
<dbReference type="SUPFAM" id="SSF52833">
    <property type="entry name" value="Thioredoxin-like"/>
    <property type="match status" value="1"/>
</dbReference>